<evidence type="ECO:0000313" key="3">
    <source>
        <dbReference type="Proteomes" id="UP000438429"/>
    </source>
</evidence>
<protein>
    <submittedName>
        <fullName evidence="2">Uncharacterized protein</fullName>
    </submittedName>
</protein>
<feature type="region of interest" description="Disordered" evidence="1">
    <location>
        <begin position="1"/>
        <end position="85"/>
    </location>
</feature>
<comment type="caution">
    <text evidence="2">The sequence shown here is derived from an EMBL/GenBank/DDBJ whole genome shotgun (WGS) entry which is preliminary data.</text>
</comment>
<accession>A0A6A4TIN3</accession>
<dbReference type="AlphaFoldDB" id="A0A6A4TIN3"/>
<reference evidence="2 3" key="1">
    <citation type="submission" date="2019-06" db="EMBL/GenBank/DDBJ databases">
        <title>Draft genomes of female and male turbot (Scophthalmus maximus).</title>
        <authorList>
            <person name="Xu H."/>
            <person name="Xu X.-W."/>
            <person name="Shao C."/>
            <person name="Chen S."/>
        </authorList>
    </citation>
    <scope>NUCLEOTIDE SEQUENCE [LARGE SCALE GENOMIC DNA]</scope>
    <source>
        <strain evidence="2">Ysfricsl-2016a</strain>
        <tissue evidence="2">Blood</tissue>
    </source>
</reference>
<sequence length="161" mass="17881">MMEQPRDLSVTSERRRHRARPPGPETVRLSAAAVPTRDLELSTGAEQTRRGADATGISHSAPVASQGHMSLRRRESTGERPTAAAVSACVPEPVGSFMLNDTSSVRPSGEILRQKYEEKKNQTKETQLSKKYHIMLLHFQEPSGWYPALPRLTLWTDSSSD</sequence>
<dbReference type="EMBL" id="VEVO01000004">
    <property type="protein sequence ID" value="KAF0042731.1"/>
    <property type="molecule type" value="Genomic_DNA"/>
</dbReference>
<proteinExistence type="predicted"/>
<name>A0A6A4TIN3_SCOMX</name>
<evidence type="ECO:0000313" key="2">
    <source>
        <dbReference type="EMBL" id="KAF0042731.1"/>
    </source>
</evidence>
<dbReference type="Proteomes" id="UP000438429">
    <property type="component" value="Unassembled WGS sequence"/>
</dbReference>
<organism evidence="2 3">
    <name type="scientific">Scophthalmus maximus</name>
    <name type="common">Turbot</name>
    <name type="synonym">Psetta maxima</name>
    <dbReference type="NCBI Taxonomy" id="52904"/>
    <lineage>
        <taxon>Eukaryota</taxon>
        <taxon>Metazoa</taxon>
        <taxon>Chordata</taxon>
        <taxon>Craniata</taxon>
        <taxon>Vertebrata</taxon>
        <taxon>Euteleostomi</taxon>
        <taxon>Actinopterygii</taxon>
        <taxon>Neopterygii</taxon>
        <taxon>Teleostei</taxon>
        <taxon>Neoteleostei</taxon>
        <taxon>Acanthomorphata</taxon>
        <taxon>Carangaria</taxon>
        <taxon>Pleuronectiformes</taxon>
        <taxon>Pleuronectoidei</taxon>
        <taxon>Scophthalmidae</taxon>
        <taxon>Scophthalmus</taxon>
    </lineage>
</organism>
<evidence type="ECO:0000256" key="1">
    <source>
        <dbReference type="SAM" id="MobiDB-lite"/>
    </source>
</evidence>
<gene>
    <name evidence="2" type="ORF">F2P81_004068</name>
</gene>